<evidence type="ECO:0000256" key="3">
    <source>
        <dbReference type="ARBA" id="ARBA00022552"/>
    </source>
</evidence>
<evidence type="ECO:0008006" key="8">
    <source>
        <dbReference type="Google" id="ProtNLM"/>
    </source>
</evidence>
<evidence type="ECO:0000313" key="7">
    <source>
        <dbReference type="Proteomes" id="UP000503462"/>
    </source>
</evidence>
<dbReference type="Proteomes" id="UP000503462">
    <property type="component" value="Chromosome 5"/>
</dbReference>
<dbReference type="PANTHER" id="PTHR13026:SF0">
    <property type="entry name" value="RIBOSOMAL RNA PROCESSING 1B"/>
    <property type="match status" value="1"/>
</dbReference>
<organism evidence="6 7">
    <name type="scientific">Peltaster fructicola</name>
    <dbReference type="NCBI Taxonomy" id="286661"/>
    <lineage>
        <taxon>Eukaryota</taxon>
        <taxon>Fungi</taxon>
        <taxon>Dikarya</taxon>
        <taxon>Ascomycota</taxon>
        <taxon>Pezizomycotina</taxon>
        <taxon>Dothideomycetes</taxon>
        <taxon>Dothideomycetes incertae sedis</taxon>
        <taxon>Peltaster</taxon>
    </lineage>
</organism>
<accession>A0A6H0Y560</accession>
<gene>
    <name evidence="6" type="ORF">AMS68_007486</name>
</gene>
<keyword evidence="3" id="KW-0698">rRNA processing</keyword>
<dbReference type="EMBL" id="CP051143">
    <property type="protein sequence ID" value="QIX01969.1"/>
    <property type="molecule type" value="Genomic_DNA"/>
</dbReference>
<keyword evidence="7" id="KW-1185">Reference proteome</keyword>
<dbReference type="GO" id="GO:0030688">
    <property type="term" value="C:preribosome, small subunit precursor"/>
    <property type="evidence" value="ECO:0007669"/>
    <property type="project" value="InterPro"/>
</dbReference>
<feature type="compositionally biased region" description="Acidic residues" evidence="5">
    <location>
        <begin position="219"/>
        <end position="251"/>
    </location>
</feature>
<protein>
    <recommendedName>
        <fullName evidence="8">Ribosomal RNA-processing protein 1</fullName>
    </recommendedName>
</protein>
<dbReference type="InterPro" id="IPR010301">
    <property type="entry name" value="RRP1"/>
</dbReference>
<dbReference type="OrthoDB" id="2019504at2759"/>
<dbReference type="AlphaFoldDB" id="A0A6H0Y560"/>
<keyword evidence="4" id="KW-0539">Nucleus</keyword>
<comment type="similarity">
    <text evidence="2">Belongs to the RRP1 family.</text>
</comment>
<reference evidence="6 7" key="1">
    <citation type="journal article" date="2016" name="Sci. Rep.">
        <title>Peltaster fructicola genome reveals evolution from an invasive phytopathogen to an ectophytic parasite.</title>
        <authorList>
            <person name="Xu C."/>
            <person name="Chen H."/>
            <person name="Gleason M.L."/>
            <person name="Xu J.R."/>
            <person name="Liu H."/>
            <person name="Zhang R."/>
            <person name="Sun G."/>
        </authorList>
    </citation>
    <scope>NUCLEOTIDE SEQUENCE [LARGE SCALE GENOMIC DNA]</scope>
    <source>
        <strain evidence="6 7">LNHT1506</strain>
    </source>
</reference>
<dbReference type="GO" id="GO:0006364">
    <property type="term" value="P:rRNA processing"/>
    <property type="evidence" value="ECO:0007669"/>
    <property type="project" value="UniProtKB-KW"/>
</dbReference>
<dbReference type="PANTHER" id="PTHR13026">
    <property type="entry name" value="NNP-1 PROTEIN NOVEL NUCLEAR PROTEIN 1 NOP52"/>
    <property type="match status" value="1"/>
</dbReference>
<dbReference type="GO" id="GO:0005634">
    <property type="term" value="C:nucleus"/>
    <property type="evidence" value="ECO:0007669"/>
    <property type="project" value="UniProtKB-SubCell"/>
</dbReference>
<evidence type="ECO:0000256" key="5">
    <source>
        <dbReference type="SAM" id="MobiDB-lite"/>
    </source>
</evidence>
<comment type="subcellular location">
    <subcellularLocation>
        <location evidence="1">Nucleus</location>
    </subcellularLocation>
</comment>
<evidence type="ECO:0000313" key="6">
    <source>
        <dbReference type="EMBL" id="QIX01969.1"/>
    </source>
</evidence>
<proteinExistence type="inferred from homology"/>
<evidence type="ECO:0000256" key="2">
    <source>
        <dbReference type="ARBA" id="ARBA00006374"/>
    </source>
</evidence>
<feature type="region of interest" description="Disordered" evidence="5">
    <location>
        <begin position="212"/>
        <end position="251"/>
    </location>
</feature>
<sequence length="251" mass="29220">MAASSTPSNPFVKQLASSDKRIRDRALTSLRTYLHRTAPFDELELRKLWKGLYYCMWMSDKPRNQQNLARDLADLINVVSSTNFLAFVDAFWKTMATEWGNIDRLRMDKFLYLIRCYVNKGFEYVSKQEWQDDKLLAQYLEVLEATPLEARNAKIPNGLRYHVIDVYVDELDKVDTSRTAPLQELLAPLKKLRINTITNAVRKRIDEALDDDRLKDWTAEEEEDDIEPAEAEDEPAQEKDALEDDFDGFGE</sequence>
<evidence type="ECO:0000256" key="4">
    <source>
        <dbReference type="ARBA" id="ARBA00023242"/>
    </source>
</evidence>
<evidence type="ECO:0000256" key="1">
    <source>
        <dbReference type="ARBA" id="ARBA00004123"/>
    </source>
</evidence>
<dbReference type="Pfam" id="PF05997">
    <property type="entry name" value="Nop52"/>
    <property type="match status" value="1"/>
</dbReference>
<name>A0A6H0Y560_9PEZI</name>